<dbReference type="EMBL" id="VTXP01000002">
    <property type="protein sequence ID" value="NOJ21928.1"/>
    <property type="molecule type" value="Genomic_DNA"/>
</dbReference>
<dbReference type="Proteomes" id="UP000576645">
    <property type="component" value="Unassembled WGS sequence"/>
</dbReference>
<name>A0AAP6ZN78_9VIBR</name>
<dbReference type="InterPro" id="IPR052411">
    <property type="entry name" value="c-mor_Regulatory_Protein"/>
</dbReference>
<dbReference type="Gene3D" id="1.10.10.60">
    <property type="entry name" value="Homeodomain-like"/>
    <property type="match status" value="1"/>
</dbReference>
<evidence type="ECO:0000313" key="3">
    <source>
        <dbReference type="Proteomes" id="UP000576645"/>
    </source>
</evidence>
<dbReference type="InterPro" id="IPR014875">
    <property type="entry name" value="Mor_transcription_activator"/>
</dbReference>
<evidence type="ECO:0000313" key="2">
    <source>
        <dbReference type="EMBL" id="NOJ21928.1"/>
    </source>
</evidence>
<dbReference type="AlphaFoldDB" id="A0AAP6ZN78"/>
<dbReference type="SUPFAM" id="SSF46689">
    <property type="entry name" value="Homeodomain-like"/>
    <property type="match status" value="1"/>
</dbReference>
<dbReference type="Pfam" id="PF08765">
    <property type="entry name" value="Mor"/>
    <property type="match status" value="1"/>
</dbReference>
<organism evidence="2 3">
    <name type="scientific">Vibrio coralliilyticus</name>
    <dbReference type="NCBI Taxonomy" id="190893"/>
    <lineage>
        <taxon>Bacteria</taxon>
        <taxon>Pseudomonadati</taxon>
        <taxon>Pseudomonadota</taxon>
        <taxon>Gammaproteobacteria</taxon>
        <taxon>Vibrionales</taxon>
        <taxon>Vibrionaceae</taxon>
        <taxon>Vibrio</taxon>
    </lineage>
</organism>
<dbReference type="PANTHER" id="PTHR37812:SF1">
    <property type="entry name" value="MU-LIKE PROPHAGE FLUMU PROTEIN C"/>
    <property type="match status" value="1"/>
</dbReference>
<sequence>MGKQMNSQHEMFEHDSIDARVLDNLDHLMEEENEWPVTFLQLRDVLAEELKGKLPEHKRISLSLALAVGQYIGGMSIYLPNGQSLQRYIRDINIREAFDGANVKPLALKFRLREKAIYEVLRRMRAVSTQRGQLLQTQVREMDSKWDRYFETIDIEGEIHIEEEKKKWPMILLELRTLLLKELETYEVNAHEIALSIVLADTLLFVLVLRCCRF</sequence>
<evidence type="ECO:0000259" key="1">
    <source>
        <dbReference type="Pfam" id="PF08765"/>
    </source>
</evidence>
<protein>
    <recommendedName>
        <fullName evidence="1">Mor transcription activator domain-containing protein</fullName>
    </recommendedName>
</protein>
<dbReference type="RefSeq" id="WP_171351939.1">
    <property type="nucleotide sequence ID" value="NZ_VTXP01000002.1"/>
</dbReference>
<dbReference type="InterPro" id="IPR009057">
    <property type="entry name" value="Homeodomain-like_sf"/>
</dbReference>
<gene>
    <name evidence="2" type="ORF">F0238_04185</name>
</gene>
<reference evidence="2 3" key="1">
    <citation type="submission" date="2019-09" db="EMBL/GenBank/DDBJ databases">
        <title>Draft genome sequencing and comparative genomics of hatchery-associated Vibrios.</title>
        <authorList>
            <person name="Kehlet-Delgado H."/>
            <person name="Mueller R.S."/>
        </authorList>
    </citation>
    <scope>NUCLEOTIDE SEQUENCE [LARGE SCALE GENOMIC DNA]</scope>
    <source>
        <strain evidence="2 3">09-121-3</strain>
    </source>
</reference>
<feature type="domain" description="Mor transcription activator" evidence="1">
    <location>
        <begin position="34"/>
        <end position="133"/>
    </location>
</feature>
<proteinExistence type="predicted"/>
<dbReference type="PANTHER" id="PTHR37812">
    <property type="entry name" value="MU-LIKE PROPHAGE FLUMU PROTEIN C"/>
    <property type="match status" value="1"/>
</dbReference>
<accession>A0AAP6ZN78</accession>
<comment type="caution">
    <text evidence="2">The sequence shown here is derived from an EMBL/GenBank/DDBJ whole genome shotgun (WGS) entry which is preliminary data.</text>
</comment>